<dbReference type="InterPro" id="IPR042183">
    <property type="entry name" value="MmgE/PrpD_sf_1"/>
</dbReference>
<dbReference type="Gene3D" id="1.10.4100.10">
    <property type="entry name" value="2-methylcitrate dehydratase PrpD"/>
    <property type="match status" value="2"/>
</dbReference>
<dbReference type="Proteomes" id="UP000231358">
    <property type="component" value="Unassembled WGS sequence"/>
</dbReference>
<evidence type="ECO:0000256" key="1">
    <source>
        <dbReference type="ARBA" id="ARBA00006174"/>
    </source>
</evidence>
<dbReference type="SUPFAM" id="SSF103378">
    <property type="entry name" value="2-methylcitrate dehydratase PrpD"/>
    <property type="match status" value="1"/>
</dbReference>
<proteinExistence type="inferred from homology"/>
<dbReference type="Pfam" id="PF19305">
    <property type="entry name" value="MmgE_PrpD_C"/>
    <property type="match status" value="1"/>
</dbReference>
<dbReference type="GO" id="GO:0005739">
    <property type="term" value="C:mitochondrion"/>
    <property type="evidence" value="ECO:0007669"/>
    <property type="project" value="TreeGrafter"/>
</dbReference>
<dbReference type="InterPro" id="IPR036148">
    <property type="entry name" value="MmgE/PrpD_sf"/>
</dbReference>
<comment type="similarity">
    <text evidence="1">Belongs to the PrpD family.</text>
</comment>
<evidence type="ECO:0000313" key="5">
    <source>
        <dbReference type="Proteomes" id="UP000231358"/>
    </source>
</evidence>
<evidence type="ECO:0000259" key="2">
    <source>
        <dbReference type="Pfam" id="PF03972"/>
    </source>
</evidence>
<dbReference type="EMBL" id="NEXV01000395">
    <property type="protein sequence ID" value="PIG84204.1"/>
    <property type="molecule type" value="Genomic_DNA"/>
</dbReference>
<name>A0A2G7FUA4_9EURO</name>
<comment type="caution">
    <text evidence="4">The sequence shown here is derived from an EMBL/GenBank/DDBJ whole genome shotgun (WGS) entry which is preliminary data.</text>
</comment>
<keyword evidence="5" id="KW-1185">Reference proteome</keyword>
<dbReference type="PANTHER" id="PTHR16943">
    <property type="entry name" value="2-METHYLCITRATE DEHYDRATASE-RELATED"/>
    <property type="match status" value="1"/>
</dbReference>
<organism evidence="4 5">
    <name type="scientific">Aspergillus arachidicola</name>
    <dbReference type="NCBI Taxonomy" id="656916"/>
    <lineage>
        <taxon>Eukaryota</taxon>
        <taxon>Fungi</taxon>
        <taxon>Dikarya</taxon>
        <taxon>Ascomycota</taxon>
        <taxon>Pezizomycotina</taxon>
        <taxon>Eurotiomycetes</taxon>
        <taxon>Eurotiomycetidae</taxon>
        <taxon>Eurotiales</taxon>
        <taxon>Aspergillaceae</taxon>
        <taxon>Aspergillus</taxon>
        <taxon>Aspergillus subgen. Circumdati</taxon>
    </lineage>
</organism>
<dbReference type="Pfam" id="PF03972">
    <property type="entry name" value="MmgE_PrpD_N"/>
    <property type="match status" value="1"/>
</dbReference>
<evidence type="ECO:0000313" key="4">
    <source>
        <dbReference type="EMBL" id="PIG84204.1"/>
    </source>
</evidence>
<dbReference type="GO" id="GO:0016829">
    <property type="term" value="F:lyase activity"/>
    <property type="evidence" value="ECO:0007669"/>
    <property type="project" value="InterPro"/>
</dbReference>
<dbReference type="STRING" id="656916.A0A2G7FUA4"/>
<dbReference type="PANTHER" id="PTHR16943:SF15">
    <property type="entry name" value="DEHYDRATASE (PRPD), PUTATIVE-RELATED"/>
    <property type="match status" value="1"/>
</dbReference>
<evidence type="ECO:0008006" key="6">
    <source>
        <dbReference type="Google" id="ProtNLM"/>
    </source>
</evidence>
<reference evidence="4 5" key="1">
    <citation type="submission" date="2017-05" db="EMBL/GenBank/DDBJ databases">
        <title>Genome sequence for an aflatoxigenic pathogen of Argentinian peanut, Aspergillus arachidicola.</title>
        <authorList>
            <person name="Moore G."/>
            <person name="Beltz S.B."/>
            <person name="Mack B.M."/>
        </authorList>
    </citation>
    <scope>NUCLEOTIDE SEQUENCE [LARGE SCALE GENOMIC DNA]</scope>
    <source>
        <strain evidence="4 5">CBS 117610</strain>
    </source>
</reference>
<dbReference type="InterPro" id="IPR045336">
    <property type="entry name" value="MmgE_PrpD_N"/>
</dbReference>
<sequence>MTIPAADDNNCPSYDKVIDLIVNYAYDYEIDSPAAWTRAKAALIDALGAAIESIHTSPECAAMIGPVWPQTATVPGGFRLPGTQFQVDALKGAFDLGGMIRYLDHNDAFPGAEWGHPSDNLGAILSTADILSREALARGNPDEVISMKQVLTALIKAYEIQGVFQIRNAFNKVGLDHVILVKVASSAMVSWLMGLSHDQARAVVSHAWADGHPLRVYRQAPNAGPRKGWAAGDACMRAVHLANLVRCGQPGIRSAITTPRGDFMTSFLFKVSTAEGHGLTAVEAALTIAEKLAQHGLRPEEDIVSIRARTQEAGMIIINKKGPLHNAADRDHCLRYMVAVVLLKGSQITTADYQDSSPWARDPRVETLRSITTMEEDPSFTRDYHDPQCRSVANALEVTLRDGTKLEELVPFPLGHVRRPETLQLVREKAQHNLGLKLSSERVGQILDTVDQPKFEKMAASDFVDLFIPQPASSAA</sequence>
<dbReference type="InterPro" id="IPR005656">
    <property type="entry name" value="MmgE_PrpD"/>
</dbReference>
<evidence type="ECO:0000259" key="3">
    <source>
        <dbReference type="Pfam" id="PF19305"/>
    </source>
</evidence>
<feature type="domain" description="MmgE/PrpD C-terminal" evidence="3">
    <location>
        <begin position="274"/>
        <end position="448"/>
    </location>
</feature>
<dbReference type="AlphaFoldDB" id="A0A2G7FUA4"/>
<protein>
    <recommendedName>
        <fullName evidence="6">2-methylcitrate dehydratase</fullName>
    </recommendedName>
</protein>
<gene>
    <name evidence="4" type="ORF">AARAC_005990</name>
</gene>
<accession>A0A2G7FUA4</accession>
<dbReference type="InterPro" id="IPR045337">
    <property type="entry name" value="MmgE_PrpD_C"/>
</dbReference>
<feature type="domain" description="MmgE/PrpD N-terminal" evidence="2">
    <location>
        <begin position="21"/>
        <end position="265"/>
    </location>
</feature>